<protein>
    <recommendedName>
        <fullName evidence="3">Fungal N-terminal domain-containing protein</fullName>
    </recommendedName>
</protein>
<reference evidence="1 2" key="1">
    <citation type="submission" date="2013-03" db="EMBL/GenBank/DDBJ databases">
        <title>The Genome Sequence of Cladophialophora carrionii CBS 160.54.</title>
        <authorList>
            <consortium name="The Broad Institute Genomics Platform"/>
            <person name="Cuomo C."/>
            <person name="de Hoog S."/>
            <person name="Gorbushina A."/>
            <person name="Walker B."/>
            <person name="Young S.K."/>
            <person name="Zeng Q."/>
            <person name="Gargeya S."/>
            <person name="Fitzgerald M."/>
            <person name="Haas B."/>
            <person name="Abouelleil A."/>
            <person name="Allen A.W."/>
            <person name="Alvarado L."/>
            <person name="Arachchi H.M."/>
            <person name="Berlin A.M."/>
            <person name="Chapman S.B."/>
            <person name="Gainer-Dewar J."/>
            <person name="Goldberg J."/>
            <person name="Griggs A."/>
            <person name="Gujja S."/>
            <person name="Hansen M."/>
            <person name="Howarth C."/>
            <person name="Imamovic A."/>
            <person name="Ireland A."/>
            <person name="Larimer J."/>
            <person name="McCowan C."/>
            <person name="Murphy C."/>
            <person name="Pearson M."/>
            <person name="Poon T.W."/>
            <person name="Priest M."/>
            <person name="Roberts A."/>
            <person name="Saif S."/>
            <person name="Shea T."/>
            <person name="Sisk P."/>
            <person name="Sykes S."/>
            <person name="Wortman J."/>
            <person name="Nusbaum C."/>
            <person name="Birren B."/>
        </authorList>
    </citation>
    <scope>NUCLEOTIDE SEQUENCE [LARGE SCALE GENOMIC DNA]</scope>
    <source>
        <strain evidence="1 2">CBS 160.54</strain>
    </source>
</reference>
<dbReference type="GeneID" id="19982444"/>
<dbReference type="Proteomes" id="UP000030678">
    <property type="component" value="Unassembled WGS sequence"/>
</dbReference>
<dbReference type="VEuPathDB" id="FungiDB:G647_03951"/>
<organism evidence="1 2">
    <name type="scientific">Cladophialophora carrionii CBS 160.54</name>
    <dbReference type="NCBI Taxonomy" id="1279043"/>
    <lineage>
        <taxon>Eukaryota</taxon>
        <taxon>Fungi</taxon>
        <taxon>Dikarya</taxon>
        <taxon>Ascomycota</taxon>
        <taxon>Pezizomycotina</taxon>
        <taxon>Eurotiomycetes</taxon>
        <taxon>Chaetothyriomycetidae</taxon>
        <taxon>Chaetothyriales</taxon>
        <taxon>Herpotrichiellaceae</taxon>
        <taxon>Cladophialophora</taxon>
    </lineage>
</organism>
<dbReference type="EMBL" id="KB822704">
    <property type="protein sequence ID" value="ETI24582.1"/>
    <property type="molecule type" value="Genomic_DNA"/>
</dbReference>
<dbReference type="OrthoDB" id="4121285at2759"/>
<evidence type="ECO:0008006" key="3">
    <source>
        <dbReference type="Google" id="ProtNLM"/>
    </source>
</evidence>
<dbReference type="RefSeq" id="XP_008726518.1">
    <property type="nucleotide sequence ID" value="XM_008728296.1"/>
</dbReference>
<accession>V9DF49</accession>
<proteinExistence type="predicted"/>
<gene>
    <name evidence="1" type="ORF">G647_03951</name>
</gene>
<name>V9DF49_9EURO</name>
<sequence>MAEAAAVASIVGIASFGIQLTKTLYEFASTVSGARDEANYIARHVDLDANVLDILTGRWRNHHHPPVHPVAGIAGGDAVEVVRHASARSPLQQ</sequence>
<evidence type="ECO:0000313" key="2">
    <source>
        <dbReference type="Proteomes" id="UP000030678"/>
    </source>
</evidence>
<dbReference type="HOGENOM" id="CLU_2399475_0_0_1"/>
<dbReference type="AlphaFoldDB" id="V9DF49"/>
<evidence type="ECO:0000313" key="1">
    <source>
        <dbReference type="EMBL" id="ETI24582.1"/>
    </source>
</evidence>